<evidence type="ECO:0000313" key="3">
    <source>
        <dbReference type="Proteomes" id="UP001549037"/>
    </source>
</evidence>
<keyword evidence="1" id="KW-1133">Transmembrane helix</keyword>
<feature type="transmembrane region" description="Helical" evidence="1">
    <location>
        <begin position="6"/>
        <end position="25"/>
    </location>
</feature>
<name>A0ABV2JGT3_9STRE</name>
<dbReference type="EMBL" id="JBEPLN010000035">
    <property type="protein sequence ID" value="MET3634986.1"/>
    <property type="molecule type" value="Genomic_DNA"/>
</dbReference>
<gene>
    <name evidence="2" type="ORF">ABID28_001648</name>
</gene>
<dbReference type="Proteomes" id="UP001549037">
    <property type="component" value="Unassembled WGS sequence"/>
</dbReference>
<reference evidence="2 3" key="1">
    <citation type="submission" date="2024-06" db="EMBL/GenBank/DDBJ databases">
        <title>Genomic Encyclopedia of Type Strains, Phase IV (KMG-IV): sequencing the most valuable type-strain genomes for metagenomic binning, comparative biology and taxonomic classification.</title>
        <authorList>
            <person name="Goeker M."/>
        </authorList>
    </citation>
    <scope>NUCLEOTIDE SEQUENCE [LARGE SCALE GENOMIC DNA]</scope>
    <source>
        <strain evidence="2 3">DSM 28302</strain>
    </source>
</reference>
<dbReference type="RefSeq" id="WP_354369709.1">
    <property type="nucleotide sequence ID" value="NZ_JBEPLN010000035.1"/>
</dbReference>
<keyword evidence="3" id="KW-1185">Reference proteome</keyword>
<evidence type="ECO:0000256" key="1">
    <source>
        <dbReference type="SAM" id="Phobius"/>
    </source>
</evidence>
<protein>
    <submittedName>
        <fullName evidence="2">Uncharacterized protein</fullName>
    </submittedName>
</protein>
<keyword evidence="1" id="KW-0472">Membrane</keyword>
<sequence>MGELVSYILGIGIFLVFAWFTIWLYKRLLAPGRSGKGETTVYVIQFLNGIEVPDLTKSADMMAILDIEVNNQTSYVVESLVNDKKIRELLAQEFGIQSQDVSVFTKNWMQG</sequence>
<organism evidence="2 3">
    <name type="scientific">Streptococcus porcorum</name>
    <dbReference type="NCBI Taxonomy" id="701526"/>
    <lineage>
        <taxon>Bacteria</taxon>
        <taxon>Bacillati</taxon>
        <taxon>Bacillota</taxon>
        <taxon>Bacilli</taxon>
        <taxon>Lactobacillales</taxon>
        <taxon>Streptococcaceae</taxon>
        <taxon>Streptococcus</taxon>
    </lineage>
</organism>
<accession>A0ABV2JGT3</accession>
<proteinExistence type="predicted"/>
<evidence type="ECO:0000313" key="2">
    <source>
        <dbReference type="EMBL" id="MET3634986.1"/>
    </source>
</evidence>
<comment type="caution">
    <text evidence="2">The sequence shown here is derived from an EMBL/GenBank/DDBJ whole genome shotgun (WGS) entry which is preliminary data.</text>
</comment>
<keyword evidence="1" id="KW-0812">Transmembrane</keyword>